<accession>A0A2U3L2A8</accession>
<evidence type="ECO:0000256" key="2">
    <source>
        <dbReference type="SAM" id="Phobius"/>
    </source>
</evidence>
<evidence type="ECO:0000313" key="3">
    <source>
        <dbReference type="EMBL" id="SPF46018.1"/>
    </source>
</evidence>
<keyword evidence="2" id="KW-0812">Transmembrane</keyword>
<keyword evidence="2" id="KW-1133">Transmembrane helix</keyword>
<feature type="compositionally biased region" description="Polar residues" evidence="1">
    <location>
        <begin position="93"/>
        <end position="110"/>
    </location>
</feature>
<gene>
    <name evidence="3" type="ORF">SBF1_3420006</name>
</gene>
<dbReference type="Proteomes" id="UP000238916">
    <property type="component" value="Unassembled WGS sequence"/>
</dbReference>
<feature type="region of interest" description="Disordered" evidence="1">
    <location>
        <begin position="89"/>
        <end position="110"/>
    </location>
</feature>
<dbReference type="EMBL" id="OMOF01000271">
    <property type="protein sequence ID" value="SPF46018.1"/>
    <property type="molecule type" value="Genomic_DNA"/>
</dbReference>
<feature type="transmembrane region" description="Helical" evidence="2">
    <location>
        <begin position="5"/>
        <end position="24"/>
    </location>
</feature>
<dbReference type="OrthoDB" id="1795755at2"/>
<keyword evidence="2" id="KW-0472">Membrane</keyword>
<dbReference type="AlphaFoldDB" id="A0A2U3L2A8"/>
<sequence>MKNKFLKIISVVFIFIALAGFWGYNKYFKPDPEIRQQLDNQFGAKFFTSFDDKKVDNHIEAASNVQSTDNLAKKIDNTLQVPMSEQIKDQAEDQTVTNSTPVNSTPANETPETIVAQRITQDDINNKYTPQFTYLQNVALSRLDTLYAAAIQEYLQNSKAGTVNRSALLQKYIQAGTMLEANIDSQFYSTLNAMQAELIANNLPTDIVDINKSKYEKAKSAKRSQLLAKAIK</sequence>
<organism evidence="3 4">
    <name type="scientific">Candidatus Desulfosporosinus infrequens</name>
    <dbReference type="NCBI Taxonomy" id="2043169"/>
    <lineage>
        <taxon>Bacteria</taxon>
        <taxon>Bacillati</taxon>
        <taxon>Bacillota</taxon>
        <taxon>Clostridia</taxon>
        <taxon>Eubacteriales</taxon>
        <taxon>Desulfitobacteriaceae</taxon>
        <taxon>Desulfosporosinus</taxon>
    </lineage>
</organism>
<protein>
    <submittedName>
        <fullName evidence="3">Uncharacterized protein</fullName>
    </submittedName>
</protein>
<evidence type="ECO:0000313" key="4">
    <source>
        <dbReference type="Proteomes" id="UP000238916"/>
    </source>
</evidence>
<proteinExistence type="predicted"/>
<name>A0A2U3L2A8_9FIRM</name>
<evidence type="ECO:0000256" key="1">
    <source>
        <dbReference type="SAM" id="MobiDB-lite"/>
    </source>
</evidence>
<reference evidence="4" key="1">
    <citation type="submission" date="2018-02" db="EMBL/GenBank/DDBJ databases">
        <authorList>
            <person name="Hausmann B."/>
        </authorList>
    </citation>
    <scope>NUCLEOTIDE SEQUENCE [LARGE SCALE GENOMIC DNA]</scope>
    <source>
        <strain evidence="4">Peat soil MAG SbF1</strain>
    </source>
</reference>